<feature type="active site" description="Proton acceptor" evidence="4">
    <location>
        <position position="177"/>
    </location>
</feature>
<feature type="active site" description="Nucleophile" evidence="4">
    <location>
        <position position="49"/>
    </location>
</feature>
<dbReference type="EMBL" id="MGFH01000134">
    <property type="protein sequence ID" value="OGM04848.1"/>
    <property type="molecule type" value="Genomic_DNA"/>
</dbReference>
<feature type="domain" description="PNPLA" evidence="5">
    <location>
        <begin position="16"/>
        <end position="190"/>
    </location>
</feature>
<evidence type="ECO:0000313" key="7">
    <source>
        <dbReference type="Proteomes" id="UP000178735"/>
    </source>
</evidence>
<comment type="caution">
    <text evidence="4">Lacks conserved residue(s) required for the propagation of feature annotation.</text>
</comment>
<dbReference type="Gene3D" id="3.40.1090.10">
    <property type="entry name" value="Cytosolic phospholipase A2 catalytic domain"/>
    <property type="match status" value="2"/>
</dbReference>
<protein>
    <recommendedName>
        <fullName evidence="5">PNPLA domain-containing protein</fullName>
    </recommendedName>
</protein>
<sequence length="296" mass="32704">MSKIPKGNAIKPKIAVVVGSGGIKPACAIPLFEFLDEHGIGIDMLIGCSGGAIVSAMRGFGYAPSEMSELFSKNLTRSLFSSVDYRTLLGIAKMPLGRFDKTRGILKPQRLIEVLKVIFKNSTFDAMKIPTLVQVTDVDTGEGALIDSGGIAEAVYASAAQFPFFPPVSIGGRWFVDGAFSSPLPVLEAVNRGYDVIIAVAIEQQVKTESKSFIEFLHQFISRSYTSTQKKQTALAIDMHHHEIIVINMHFDEMINMWDVEKLPDIIETGRKIINKKKDEIMAAIENFRGRRKKHE</sequence>
<dbReference type="Proteomes" id="UP000178735">
    <property type="component" value="Unassembled WGS sequence"/>
</dbReference>
<proteinExistence type="predicted"/>
<dbReference type="InterPro" id="IPR016035">
    <property type="entry name" value="Acyl_Trfase/lysoPLipase"/>
</dbReference>
<dbReference type="PANTHER" id="PTHR14226:SF29">
    <property type="entry name" value="NEUROPATHY TARGET ESTERASE SWS"/>
    <property type="match status" value="1"/>
</dbReference>
<name>A0A1F7WRR5_9BACT</name>
<dbReference type="PROSITE" id="PS51635">
    <property type="entry name" value="PNPLA"/>
    <property type="match status" value="1"/>
</dbReference>
<evidence type="ECO:0000256" key="3">
    <source>
        <dbReference type="ARBA" id="ARBA00023098"/>
    </source>
</evidence>
<dbReference type="InterPro" id="IPR002641">
    <property type="entry name" value="PNPLA_dom"/>
</dbReference>
<dbReference type="PANTHER" id="PTHR14226">
    <property type="entry name" value="NEUROPATHY TARGET ESTERASE/SWISS CHEESE D.MELANOGASTER"/>
    <property type="match status" value="1"/>
</dbReference>
<accession>A0A1F7WRR5</accession>
<dbReference type="GO" id="GO:0016787">
    <property type="term" value="F:hydrolase activity"/>
    <property type="evidence" value="ECO:0007669"/>
    <property type="project" value="UniProtKB-UniRule"/>
</dbReference>
<dbReference type="InterPro" id="IPR050301">
    <property type="entry name" value="NTE"/>
</dbReference>
<evidence type="ECO:0000256" key="1">
    <source>
        <dbReference type="ARBA" id="ARBA00022801"/>
    </source>
</evidence>
<dbReference type="AlphaFoldDB" id="A0A1F7WRR5"/>
<evidence type="ECO:0000256" key="2">
    <source>
        <dbReference type="ARBA" id="ARBA00022963"/>
    </source>
</evidence>
<evidence type="ECO:0000313" key="6">
    <source>
        <dbReference type="EMBL" id="OGM04848.1"/>
    </source>
</evidence>
<feature type="short sequence motif" description="GXSXG" evidence="4">
    <location>
        <begin position="47"/>
        <end position="51"/>
    </location>
</feature>
<keyword evidence="3 4" id="KW-0443">Lipid metabolism</keyword>
<dbReference type="SUPFAM" id="SSF52151">
    <property type="entry name" value="FabD/lysophospholipase-like"/>
    <property type="match status" value="1"/>
</dbReference>
<comment type="caution">
    <text evidence="6">The sequence shown here is derived from an EMBL/GenBank/DDBJ whole genome shotgun (WGS) entry which is preliminary data.</text>
</comment>
<dbReference type="STRING" id="1817813.A2008_00855"/>
<organism evidence="6 7">
    <name type="scientific">Candidatus Wallbacteria bacterium GWC2_49_35</name>
    <dbReference type="NCBI Taxonomy" id="1817813"/>
    <lineage>
        <taxon>Bacteria</taxon>
        <taxon>Candidatus Walliibacteriota</taxon>
    </lineage>
</organism>
<evidence type="ECO:0000259" key="5">
    <source>
        <dbReference type="PROSITE" id="PS51635"/>
    </source>
</evidence>
<dbReference type="Pfam" id="PF01734">
    <property type="entry name" value="Patatin"/>
    <property type="match status" value="1"/>
</dbReference>
<dbReference type="GO" id="GO:0016042">
    <property type="term" value="P:lipid catabolic process"/>
    <property type="evidence" value="ECO:0007669"/>
    <property type="project" value="UniProtKB-UniRule"/>
</dbReference>
<feature type="short sequence motif" description="DGA/G" evidence="4">
    <location>
        <begin position="177"/>
        <end position="179"/>
    </location>
</feature>
<evidence type="ECO:0000256" key="4">
    <source>
        <dbReference type="PROSITE-ProRule" id="PRU01161"/>
    </source>
</evidence>
<keyword evidence="1 4" id="KW-0378">Hydrolase</keyword>
<keyword evidence="2 4" id="KW-0442">Lipid degradation</keyword>
<reference evidence="6 7" key="1">
    <citation type="journal article" date="2016" name="Nat. Commun.">
        <title>Thousands of microbial genomes shed light on interconnected biogeochemical processes in an aquifer system.</title>
        <authorList>
            <person name="Anantharaman K."/>
            <person name="Brown C.T."/>
            <person name="Hug L.A."/>
            <person name="Sharon I."/>
            <person name="Castelle C.J."/>
            <person name="Probst A.J."/>
            <person name="Thomas B.C."/>
            <person name="Singh A."/>
            <person name="Wilkins M.J."/>
            <person name="Karaoz U."/>
            <person name="Brodie E.L."/>
            <person name="Williams K.H."/>
            <person name="Hubbard S.S."/>
            <person name="Banfield J.F."/>
        </authorList>
    </citation>
    <scope>NUCLEOTIDE SEQUENCE [LARGE SCALE GENOMIC DNA]</scope>
</reference>
<gene>
    <name evidence="6" type="ORF">A2008_00855</name>
</gene>